<dbReference type="STRING" id="3827.A0A1S3DWH5"/>
<feature type="compositionally biased region" description="Low complexity" evidence="8">
    <location>
        <begin position="189"/>
        <end position="203"/>
    </location>
</feature>
<dbReference type="InterPro" id="IPR000313">
    <property type="entry name" value="PWWP_dom"/>
</dbReference>
<evidence type="ECO:0000256" key="2">
    <source>
        <dbReference type="ARBA" id="ARBA00022473"/>
    </source>
</evidence>
<evidence type="ECO:0000256" key="5">
    <source>
        <dbReference type="ARBA" id="ARBA00023089"/>
    </source>
</evidence>
<evidence type="ECO:0000256" key="3">
    <source>
        <dbReference type="ARBA" id="ARBA00022664"/>
    </source>
</evidence>
<dbReference type="OrthoDB" id="62853at2759"/>
<keyword evidence="5" id="KW-0287">Flowering</keyword>
<dbReference type="FunFam" id="1.25.40.90:FF:000037">
    <property type="entry name" value="Enhancer of ag-4 2"/>
    <property type="match status" value="1"/>
</dbReference>
<dbReference type="SUPFAM" id="SSF63748">
    <property type="entry name" value="Tudor/PWWP/MBT"/>
    <property type="match status" value="1"/>
</dbReference>
<evidence type="ECO:0000259" key="9">
    <source>
        <dbReference type="PROSITE" id="PS50812"/>
    </source>
</evidence>
<dbReference type="SMART" id="SM00293">
    <property type="entry name" value="PWWP"/>
    <property type="match status" value="1"/>
</dbReference>
<reference evidence="12" key="1">
    <citation type="submission" date="2025-08" db="UniProtKB">
        <authorList>
            <consortium name="RefSeq"/>
        </authorList>
    </citation>
    <scope>IDENTIFICATION</scope>
    <source>
        <tissue evidence="12">Etiolated seedlings</tissue>
    </source>
</reference>
<protein>
    <submittedName>
        <fullName evidence="12">ENHANCER OF AG-4 protein 2-like isoform X1</fullName>
    </submittedName>
</protein>
<keyword evidence="6" id="KW-0804">Transcription</keyword>
<feature type="region of interest" description="Disordered" evidence="8">
    <location>
        <begin position="1393"/>
        <end position="1464"/>
    </location>
</feature>
<dbReference type="Gene3D" id="2.30.30.140">
    <property type="match status" value="1"/>
</dbReference>
<feature type="domain" description="CID" evidence="10">
    <location>
        <begin position="1106"/>
        <end position="1247"/>
    </location>
</feature>
<feature type="region of interest" description="Disordered" evidence="8">
    <location>
        <begin position="1546"/>
        <end position="1576"/>
    </location>
</feature>
<dbReference type="PROSITE" id="PS50812">
    <property type="entry name" value="PWWP"/>
    <property type="match status" value="1"/>
</dbReference>
<dbReference type="PaxDb" id="3827-XP_004516983.1"/>
<evidence type="ECO:0000256" key="1">
    <source>
        <dbReference type="ARBA" id="ARBA00004123"/>
    </source>
</evidence>
<keyword evidence="2" id="KW-0217">Developmental protein</keyword>
<dbReference type="InterPro" id="IPR006569">
    <property type="entry name" value="CID_dom"/>
</dbReference>
<gene>
    <name evidence="12" type="primary">LOC101507708</name>
</gene>
<proteinExistence type="predicted"/>
<dbReference type="GeneID" id="101507708"/>
<comment type="subcellular location">
    <subcellularLocation>
        <location evidence="1">Nucleus</location>
    </subcellularLocation>
</comment>
<dbReference type="PROSITE" id="PS51391">
    <property type="entry name" value="CID"/>
    <property type="match status" value="1"/>
</dbReference>
<keyword evidence="11" id="KW-1185">Reference proteome</keyword>
<dbReference type="SMART" id="SM00582">
    <property type="entry name" value="RPR"/>
    <property type="match status" value="1"/>
</dbReference>
<dbReference type="Pfam" id="PF00855">
    <property type="entry name" value="PWWP"/>
    <property type="match status" value="1"/>
</dbReference>
<accession>A0A1S3DWH5</accession>
<feature type="region of interest" description="Disordered" evidence="8">
    <location>
        <begin position="174"/>
        <end position="216"/>
    </location>
</feature>
<dbReference type="PANTHER" id="PTHR12550:SF70">
    <property type="entry name" value="JIL-1 ANCHORING AND STABILIZING PROTEIN, ISOFORM A"/>
    <property type="match status" value="1"/>
</dbReference>
<sequence length="1692" mass="184825">MPPSRRRGANKAKANAHLTLGDLVLAKVKGFPAWPAKISRPEDWEKTPDSKKFFVQFYGTEEIAFVAPVDIQAFTNEVKAKLTARCQGKTKCFTRAVKEICAAFEELEKQKAGGMTDDTDDSHFGSEAPSFDGAASSIKDATDVVVLNAEKAKTIMEDVGSNLDHYAQICGESDGQDEKLSASGRPTDSSSPVLSPVLESKSSIGTELTKHSNKSGLQDQSCLKKEVSDFEDVYNVNDFKEVDIVQNVPTNGNKARKLVNGSRRRSEAEADKEIRGFNIAVSKGKISAGYANLSRSRETVKGGKNACFVDSADALKSDSDLNSGNKYKNLLKAKTSLEVKNESQEIFVDSKEAARNNSFKRNKTQVQGKRTLGTNETLHATKKFKCMDAKDNKTLKSLPEDTKSASPDFPVVATKKFKCMDAKDNKTLKSLPEDTKSASPDFPVVATKKFKCMDAKDNKTLKSLPEDTKSASPDFPVVATKKFKCMDAKDNKTLKSLPEDTKSASPDFPVVATKKFKCMDAKDNKTLKSLPEDTKSASPDFPVVATKKFKCMDAKDNKTLKSLPEDTKSASPDFPVVATKKFKCMDAKDNKTLKSLPEDTKSASPDFPVVATKKFKCMDAKDNKTLKSLPEDTKSASPDFPVVATKKFKCMDAKDNKTLKSLPEDTKSASPDFPVVDDKVFKKTELKRSVSCLKTNKGLSFRAQTTIVDSNDSVCEVLAGTKHRSQVQQAKPHSVSLSSDEHAEMSSLSLKGDVDNLAVNQVRRRRRAVCLSDDDEPKTPVHGGAAKNIKSPSLVSEVVKSNDAFLGNGDVSQLANRKPSVLEDSHLKGPLTKLCNDSLSTKHPQKENADDEVVAVHLPHSPEKLDSKCFPSNMENISSISPVNSPRSLPTTKSNAERHKSSKTLPKVFSNATPKKADNGPSKSLTSISSLQSQGITHKKKLVSSVERSKTTPKTLPQSIEVHATTESLKELDAIHADRLECGTEEKSSLYAGSRTPETSKTMKHLIAVAQAKRRLVAQFQCHPFDLHNAQVGTPSPSIVKPFLSVSSNYGQANMQGVYEQQTLASPSTNGHHSTPQNQLDAEENEEKRVGSGQRAVGGSLSGGTESAIARDAFEGMIETLSRTKESIGRATRLAIDCAKYGIANEVVELLIRKLENETSFHRKVDLFFLVDSITQCSHNQKGIAGASYIPTIQGGLARLLGAAAPPGTSARENRRQCLKVLRLWLERKIFPESVLRRYLNDIGGSSDDMTVSFSFRRPCRAERSIDDPIRELEGMLVDEYGSNASFQLPGFLSSHVFEEDEDNDFLNNVTPEDPTRTLVDSETSTVTQSDKRHRILEDVDGELEMEDVSGHSKDEMPVLLNSSLEIDFQLQGSEMILDPESNVSGEVHVILEGSPPLPLDSPPPLPPLPSSPPPPPLSASPLPPLPPTLQDPPPPPMPPPGPLPLLIPQSSHQSSTLSGYQQLHNCSGTTSGIQIVQMAGNSFPGGQNSSIVKNEVLPQPSACFPPMAGCSSQEPSALNPTRQLEYGQNDVYLNSQVPLPNQQFQLGNPHFAPRHMNPTPPQNPSNQYSYPKPSVQQHLPHSFYPSYSLTSVPDGQRQFVANEQWRMPTSEFKINNQHGLWRGINPSCPGPPFGQEDYFRPSLERPPISNVGFQHVNPGSVPVPPSKSGYGIPQMFPCRPDIPAVNCWRPT</sequence>
<feature type="compositionally biased region" description="Polar residues" evidence="8">
    <location>
        <begin position="1453"/>
        <end position="1464"/>
    </location>
</feature>
<dbReference type="PANTHER" id="PTHR12550">
    <property type="entry name" value="HEPATOMA-DERIVED GROWTH FACTOR-RELATED"/>
    <property type="match status" value="1"/>
</dbReference>
<dbReference type="InterPro" id="IPR008942">
    <property type="entry name" value="ENTH_VHS"/>
</dbReference>
<evidence type="ECO:0000313" key="12">
    <source>
        <dbReference type="RefSeq" id="XP_012567827.1"/>
    </source>
</evidence>
<feature type="region of interest" description="Disordered" evidence="8">
    <location>
        <begin position="1065"/>
        <end position="1104"/>
    </location>
</feature>
<feature type="compositionally biased region" description="Polar residues" evidence="8">
    <location>
        <begin position="1065"/>
        <end position="1080"/>
    </location>
</feature>
<dbReference type="Pfam" id="PF04818">
    <property type="entry name" value="CID"/>
    <property type="match status" value="1"/>
</dbReference>
<name>A0A1S3DWH5_CICAR</name>
<dbReference type="GO" id="GO:0006397">
    <property type="term" value="P:mRNA processing"/>
    <property type="evidence" value="ECO:0007669"/>
    <property type="project" value="UniProtKB-KW"/>
</dbReference>
<feature type="region of interest" description="Disordered" evidence="8">
    <location>
        <begin position="862"/>
        <end position="956"/>
    </location>
</feature>
<evidence type="ECO:0000256" key="4">
    <source>
        <dbReference type="ARBA" id="ARBA00023015"/>
    </source>
</evidence>
<dbReference type="Proteomes" id="UP000087171">
    <property type="component" value="Unplaced"/>
</dbReference>
<evidence type="ECO:0000256" key="6">
    <source>
        <dbReference type="ARBA" id="ARBA00023163"/>
    </source>
</evidence>
<feature type="compositionally biased region" description="Low complexity" evidence="8">
    <location>
        <begin position="920"/>
        <end position="936"/>
    </location>
</feature>
<feature type="compositionally biased region" description="Polar residues" evidence="8">
    <location>
        <begin position="873"/>
        <end position="894"/>
    </location>
</feature>
<feature type="region of interest" description="Disordered" evidence="8">
    <location>
        <begin position="112"/>
        <end position="133"/>
    </location>
</feature>
<dbReference type="GO" id="GO:0005634">
    <property type="term" value="C:nucleus"/>
    <property type="evidence" value="ECO:0007669"/>
    <property type="project" value="UniProtKB-SubCell"/>
</dbReference>
<dbReference type="KEGG" id="cam:101507708"/>
<feature type="compositionally biased region" description="Pro residues" evidence="8">
    <location>
        <begin position="1396"/>
        <end position="1446"/>
    </location>
</feature>
<keyword evidence="3" id="KW-0507">mRNA processing</keyword>
<evidence type="ECO:0000256" key="7">
    <source>
        <dbReference type="ARBA" id="ARBA00023242"/>
    </source>
</evidence>
<organism evidence="11 12">
    <name type="scientific">Cicer arietinum</name>
    <name type="common">Chickpea</name>
    <name type="synonym">Garbanzo</name>
    <dbReference type="NCBI Taxonomy" id="3827"/>
    <lineage>
        <taxon>Eukaryota</taxon>
        <taxon>Viridiplantae</taxon>
        <taxon>Streptophyta</taxon>
        <taxon>Embryophyta</taxon>
        <taxon>Tracheophyta</taxon>
        <taxon>Spermatophyta</taxon>
        <taxon>Magnoliopsida</taxon>
        <taxon>eudicotyledons</taxon>
        <taxon>Gunneridae</taxon>
        <taxon>Pentapetalae</taxon>
        <taxon>rosids</taxon>
        <taxon>fabids</taxon>
        <taxon>Fabales</taxon>
        <taxon>Fabaceae</taxon>
        <taxon>Papilionoideae</taxon>
        <taxon>50 kb inversion clade</taxon>
        <taxon>NPAAA clade</taxon>
        <taxon>Hologalegina</taxon>
        <taxon>IRL clade</taxon>
        <taxon>Cicereae</taxon>
        <taxon>Cicer</taxon>
    </lineage>
</organism>
<dbReference type="RefSeq" id="XP_012567827.1">
    <property type="nucleotide sequence ID" value="XM_012712373.2"/>
</dbReference>
<evidence type="ECO:0000313" key="11">
    <source>
        <dbReference type="Proteomes" id="UP000087171"/>
    </source>
</evidence>
<evidence type="ECO:0000259" key="10">
    <source>
        <dbReference type="PROSITE" id="PS51391"/>
    </source>
</evidence>
<keyword evidence="7" id="KW-0539">Nucleus</keyword>
<keyword evidence="4" id="KW-0805">Transcription regulation</keyword>
<feature type="compositionally biased region" description="Polar residues" evidence="8">
    <location>
        <begin position="1565"/>
        <end position="1576"/>
    </location>
</feature>
<dbReference type="Gene3D" id="1.25.40.90">
    <property type="match status" value="1"/>
</dbReference>
<dbReference type="GO" id="GO:0009908">
    <property type="term" value="P:flower development"/>
    <property type="evidence" value="ECO:0007669"/>
    <property type="project" value="UniProtKB-KW"/>
</dbReference>
<dbReference type="eggNOG" id="KOG1904">
    <property type="taxonomic scope" value="Eukaryota"/>
</dbReference>
<feature type="domain" description="PWWP" evidence="9">
    <location>
        <begin position="20"/>
        <end position="66"/>
    </location>
</feature>
<evidence type="ECO:0000256" key="8">
    <source>
        <dbReference type="SAM" id="MobiDB-lite"/>
    </source>
</evidence>